<protein>
    <submittedName>
        <fullName evidence="8">Maturation protein</fullName>
    </submittedName>
</protein>
<keyword evidence="5" id="KW-1175">Viral attachment to host cell pilus</keyword>
<keyword evidence="9" id="KW-1185">Reference proteome</keyword>
<accession>A0A8S5L4Y4</accession>
<dbReference type="KEGG" id="vg:80398425"/>
<comment type="subcellular location">
    <subcellularLocation>
        <location evidence="1">Virion</location>
    </subcellularLocation>
</comment>
<feature type="non-terminal residue" evidence="8">
    <location>
        <position position="1"/>
    </location>
</feature>
<keyword evidence="2" id="KW-0945">Host-virus interaction</keyword>
<organism evidence="8 9">
    <name type="scientific">ssRNA phage SRR7976325_7</name>
    <dbReference type="NCBI Taxonomy" id="2786722"/>
    <lineage>
        <taxon>Viruses</taxon>
        <taxon>Riboviria</taxon>
        <taxon>Orthornavirae</taxon>
        <taxon>Lenarviricota</taxon>
        <taxon>Leviviricetes</taxon>
        <taxon>Norzivirales</taxon>
        <taxon>Fiersviridae</taxon>
        <taxon>Ishugivirus</taxon>
        <taxon>Ishugivirus pelohabitans</taxon>
    </lineage>
</organism>
<keyword evidence="4" id="KW-0946">Virion</keyword>
<dbReference type="EMBL" id="BK014198">
    <property type="protein sequence ID" value="DAD52760.1"/>
    <property type="molecule type" value="Genomic_RNA"/>
</dbReference>
<keyword evidence="6" id="KW-1160">Virus entry into host cell</keyword>
<dbReference type="RefSeq" id="YP_010769414.1">
    <property type="nucleotide sequence ID" value="NC_073967.1"/>
</dbReference>
<evidence type="ECO:0000256" key="3">
    <source>
        <dbReference type="ARBA" id="ARBA00022804"/>
    </source>
</evidence>
<dbReference type="GO" id="GO:0039666">
    <property type="term" value="P:virion attachment to host cell pilus"/>
    <property type="evidence" value="ECO:0007669"/>
    <property type="project" value="UniProtKB-KW"/>
</dbReference>
<evidence type="ECO:0000313" key="8">
    <source>
        <dbReference type="EMBL" id="DAD52760.1"/>
    </source>
</evidence>
<dbReference type="GO" id="GO:0044423">
    <property type="term" value="C:virion component"/>
    <property type="evidence" value="ECO:0007669"/>
    <property type="project" value="UniProtKB-KW"/>
</dbReference>
<comment type="similarity">
    <text evidence="7">Belongs to the Leviviricetes maturation protein family.</text>
</comment>
<evidence type="ECO:0000256" key="7">
    <source>
        <dbReference type="ARBA" id="ARBA00035110"/>
    </source>
</evidence>
<evidence type="ECO:0000256" key="1">
    <source>
        <dbReference type="ARBA" id="ARBA00004328"/>
    </source>
</evidence>
<evidence type="ECO:0000256" key="2">
    <source>
        <dbReference type="ARBA" id="ARBA00022581"/>
    </source>
</evidence>
<proteinExistence type="inferred from homology"/>
<dbReference type="Pfam" id="PF03863">
    <property type="entry name" value="Phage_mat-A"/>
    <property type="match status" value="1"/>
</dbReference>
<dbReference type="Proteomes" id="UP000682107">
    <property type="component" value="Segment"/>
</dbReference>
<dbReference type="GeneID" id="80398425"/>
<name>A0A8S5L4Y4_9VIRU</name>
<evidence type="ECO:0000256" key="4">
    <source>
        <dbReference type="ARBA" id="ARBA00022844"/>
    </source>
</evidence>
<evidence type="ECO:0000256" key="5">
    <source>
        <dbReference type="ARBA" id="ARBA00023104"/>
    </source>
</evidence>
<dbReference type="InterPro" id="IPR005563">
    <property type="entry name" value="A_protein"/>
</dbReference>
<evidence type="ECO:0000256" key="6">
    <source>
        <dbReference type="ARBA" id="ARBA00023296"/>
    </source>
</evidence>
<gene>
    <name evidence="8" type="primary">SRR7976325_7_1</name>
</gene>
<sequence length="461" mass="51573">PRGALGVVDAVVFFYSPTGEMMTTGHILSDNTTTTPKGKVGVYYEKRWSGGDKSSGSSRPVKPVPLGSFHDLVISSGIQNLRKGDRVDHMVNLLSRWRSMRDSYNRQLQAYYKQKAEWRKSMKTELHPYSSLIISNRYGTCTYRNLPDDWSEERSSIGAFGLTSASVHWNNNDEISLINKFQSKLDGGVGFHLGVSLAEADQTFRMIRDNAKRFRRIGESLVAGDINKAFRVALNGSSAHHIQGLRGLKTASDNYLLFMFGVVPLVDSVIDAARHYGYKSARARVVRVSAKRELGESAPGPSHGFWTQRVSETVKRQVIAYIDTDELTDEEGAFDLPSILWERLPYSFVVDWWFNVGNYLTALHTSRLTSGARFCRTTTTRYRAGEYGTGSEYEISTLSPSSFSTTQVERTISSVLAVPPPQMKPLLHPKSEVMRKHALEAIALITQKSHIFKPAFAKLGL</sequence>
<reference evidence="8" key="1">
    <citation type="submission" date="2020-09" db="EMBL/GenBank/DDBJ databases">
        <title>Leviviricetes taxonomy.</title>
        <authorList>
            <person name="Stockdale S.R."/>
            <person name="Callanan J."/>
            <person name="Adriaenssens E.M."/>
            <person name="Kuhn J.H."/>
            <person name="Rumnieks J."/>
            <person name="Shkoporov A."/>
            <person name="Draper L.A."/>
            <person name="Ross P."/>
            <person name="Hill C."/>
        </authorList>
    </citation>
    <scope>NUCLEOTIDE SEQUENCE</scope>
</reference>
<evidence type="ECO:0000313" key="9">
    <source>
        <dbReference type="Proteomes" id="UP000682107"/>
    </source>
</evidence>
<keyword evidence="3" id="KW-1161">Viral attachment to host cell</keyword>